<dbReference type="PANTHER" id="PTHR13561:SF20">
    <property type="entry name" value="DNA TOPOISOMERASE 2-BINDING PROTEIN 1"/>
    <property type="match status" value="1"/>
</dbReference>
<feature type="domain" description="BRCT" evidence="4">
    <location>
        <begin position="1"/>
        <end position="95"/>
    </location>
</feature>
<dbReference type="InterPro" id="IPR036420">
    <property type="entry name" value="BRCT_dom_sf"/>
</dbReference>
<evidence type="ECO:0000259" key="4">
    <source>
        <dbReference type="PROSITE" id="PS50172"/>
    </source>
</evidence>
<gene>
    <name evidence="5" type="ORF">JKF63_00217</name>
</gene>
<keyword evidence="6" id="KW-1185">Reference proteome</keyword>
<evidence type="ECO:0000313" key="6">
    <source>
        <dbReference type="Proteomes" id="UP000674318"/>
    </source>
</evidence>
<protein>
    <recommendedName>
        <fullName evidence="4">BRCT domain-containing protein</fullName>
    </recommendedName>
</protein>
<evidence type="ECO:0000256" key="1">
    <source>
        <dbReference type="ARBA" id="ARBA00022737"/>
    </source>
</evidence>
<evidence type="ECO:0000256" key="3">
    <source>
        <dbReference type="SAM" id="SignalP"/>
    </source>
</evidence>
<feature type="region of interest" description="Disordered" evidence="2">
    <location>
        <begin position="172"/>
        <end position="204"/>
    </location>
</feature>
<dbReference type="PANTHER" id="PTHR13561">
    <property type="entry name" value="DNA REPLICATION REGULATOR DPB11-RELATED"/>
    <property type="match status" value="1"/>
</dbReference>
<dbReference type="OrthoDB" id="265615at2759"/>
<proteinExistence type="predicted"/>
<evidence type="ECO:0000313" key="5">
    <source>
        <dbReference type="EMBL" id="KAG5490098.1"/>
    </source>
</evidence>
<dbReference type="SMART" id="SM00292">
    <property type="entry name" value="BRCT"/>
    <property type="match status" value="2"/>
</dbReference>
<dbReference type="SUPFAM" id="SSF52113">
    <property type="entry name" value="BRCT domain"/>
    <property type="match status" value="2"/>
</dbReference>
<dbReference type="Proteomes" id="UP000674318">
    <property type="component" value="Unassembled WGS sequence"/>
</dbReference>
<dbReference type="AlphaFoldDB" id="A0A836HYN5"/>
<dbReference type="KEGG" id="phet:94286346"/>
<keyword evidence="1" id="KW-0677">Repeat</keyword>
<dbReference type="Gene3D" id="3.40.50.10190">
    <property type="entry name" value="BRCT domain"/>
    <property type="match status" value="2"/>
</dbReference>
<dbReference type="GeneID" id="94286346"/>
<comment type="caution">
    <text evidence="5">The sequence shown here is derived from an EMBL/GenBank/DDBJ whole genome shotgun (WGS) entry which is preliminary data.</text>
</comment>
<dbReference type="GO" id="GO:0033314">
    <property type="term" value="P:mitotic DNA replication checkpoint signaling"/>
    <property type="evidence" value="ECO:0007669"/>
    <property type="project" value="TreeGrafter"/>
</dbReference>
<keyword evidence="3" id="KW-0732">Signal</keyword>
<reference evidence="5 6" key="1">
    <citation type="submission" date="2021-02" db="EMBL/GenBank/DDBJ databases">
        <title>Porcisia hertigi Genome sequencing and assembly.</title>
        <authorList>
            <person name="Almutairi H."/>
            <person name="Gatherer D."/>
        </authorList>
    </citation>
    <scope>NUCLEOTIDE SEQUENCE [LARGE SCALE GENOMIC DNA]</scope>
    <source>
        <strain evidence="5 6">C119</strain>
    </source>
</reference>
<dbReference type="GO" id="GO:0006270">
    <property type="term" value="P:DNA replication initiation"/>
    <property type="evidence" value="ECO:0007669"/>
    <property type="project" value="TreeGrafter"/>
</dbReference>
<feature type="chain" id="PRO_5032984992" description="BRCT domain-containing protein" evidence="3">
    <location>
        <begin position="20"/>
        <end position="366"/>
    </location>
</feature>
<dbReference type="PROSITE" id="PS50172">
    <property type="entry name" value="BRCT"/>
    <property type="match status" value="1"/>
</dbReference>
<name>A0A836HYN5_9TRYP</name>
<dbReference type="InterPro" id="IPR001357">
    <property type="entry name" value="BRCT_dom"/>
</dbReference>
<feature type="region of interest" description="Disordered" evidence="2">
    <location>
        <begin position="264"/>
        <end position="284"/>
    </location>
</feature>
<accession>A0A836HYN5</accession>
<organism evidence="5 6">
    <name type="scientific">Porcisia hertigi</name>
    <dbReference type="NCBI Taxonomy" id="2761500"/>
    <lineage>
        <taxon>Eukaryota</taxon>
        <taxon>Discoba</taxon>
        <taxon>Euglenozoa</taxon>
        <taxon>Kinetoplastea</taxon>
        <taxon>Metakinetoplastina</taxon>
        <taxon>Trypanosomatida</taxon>
        <taxon>Trypanosomatidae</taxon>
        <taxon>Leishmaniinae</taxon>
        <taxon>Porcisia</taxon>
    </lineage>
</organism>
<dbReference type="GO" id="GO:0007095">
    <property type="term" value="P:mitotic G2 DNA damage checkpoint signaling"/>
    <property type="evidence" value="ECO:0007669"/>
    <property type="project" value="TreeGrafter"/>
</dbReference>
<sequence>MFRGHTFLVSLAASPLTVAELTQNGGRVVYDLSTNVVTCIIIASNNSTGTPVRCRRGWAVANALPTSMEDHVRANRITVVYEQWVHQCLSKNRLLLPCRDYPDTIAYDPHLFAGVHFTTTRLPLELKANIVALMQFYGATYHPHLLDTTNLLVYSHMSLSPVTVKNAVTSPPARPHIVPDGPNKKALSPAKESEAAKASTPQRFSPESCVAYPTEAAEPSLTKLVVARRLGIPCVTPQWVQSCLNTGGLQPPGSTLTDAPPALTPSPPVPSFSTEAQVDAGELRREEEEIDRWIGEVRTSMPAFARPHSGDTATDACVAHLRSLSPCMEPRGNNDAEEVCQALKLAAQLAPLGALASKTRKRRRAC</sequence>
<dbReference type="EMBL" id="JAFJZO010000036">
    <property type="protein sequence ID" value="KAG5490098.1"/>
    <property type="molecule type" value="Genomic_DNA"/>
</dbReference>
<evidence type="ECO:0000256" key="2">
    <source>
        <dbReference type="SAM" id="MobiDB-lite"/>
    </source>
</evidence>
<feature type="signal peptide" evidence="3">
    <location>
        <begin position="1"/>
        <end position="19"/>
    </location>
</feature>
<dbReference type="RefSeq" id="XP_067752426.1">
    <property type="nucleotide sequence ID" value="XM_067896269.1"/>
</dbReference>